<dbReference type="AlphaFoldDB" id="A0A554NEU2"/>
<dbReference type="PANTHER" id="PTHR42930">
    <property type="entry name" value="PHOSPHATE-SPECIFIC TRANSPORT SYSTEM ACCESSORY PROTEIN PHOU"/>
    <property type="match status" value="1"/>
</dbReference>
<dbReference type="Gene3D" id="1.20.58.220">
    <property type="entry name" value="Phosphate transport system protein phou homolog 2, domain 2"/>
    <property type="match status" value="1"/>
</dbReference>
<dbReference type="FunFam" id="1.20.58.220:FF:000004">
    <property type="entry name" value="Phosphate-specific transport system accessory protein PhoU"/>
    <property type="match status" value="1"/>
</dbReference>
<dbReference type="GO" id="GO:0030643">
    <property type="term" value="P:intracellular phosphate ion homeostasis"/>
    <property type="evidence" value="ECO:0007669"/>
    <property type="project" value="InterPro"/>
</dbReference>
<dbReference type="PANTHER" id="PTHR42930:SF3">
    <property type="entry name" value="PHOSPHATE-SPECIFIC TRANSPORT SYSTEM ACCESSORY PROTEIN PHOU"/>
    <property type="match status" value="1"/>
</dbReference>
<evidence type="ECO:0000259" key="8">
    <source>
        <dbReference type="Pfam" id="PF01895"/>
    </source>
</evidence>
<comment type="subunit">
    <text evidence="3 7">Homodimer.</text>
</comment>
<comment type="function">
    <text evidence="7">Plays a role in the regulation of phosphate uptake.</text>
</comment>
<keyword evidence="5 7" id="KW-0963">Cytoplasm</keyword>
<feature type="domain" description="PhoU" evidence="8">
    <location>
        <begin position="20"/>
        <end position="104"/>
    </location>
</feature>
<dbReference type="GO" id="GO:0045936">
    <property type="term" value="P:negative regulation of phosphate metabolic process"/>
    <property type="evidence" value="ECO:0007669"/>
    <property type="project" value="InterPro"/>
</dbReference>
<keyword evidence="10" id="KW-1185">Reference proteome</keyword>
<name>A0A554NEU2_9EURY</name>
<evidence type="ECO:0000313" key="10">
    <source>
        <dbReference type="Proteomes" id="UP000319894"/>
    </source>
</evidence>
<evidence type="ECO:0000256" key="2">
    <source>
        <dbReference type="ARBA" id="ARBA00008107"/>
    </source>
</evidence>
<dbReference type="Pfam" id="PF01895">
    <property type="entry name" value="PhoU"/>
    <property type="match status" value="2"/>
</dbReference>
<reference evidence="9 10" key="1">
    <citation type="submission" date="2018-06" db="EMBL/GenBank/DDBJ databases">
        <title>Natronomonas sp. F16-60 a new haloarchaeon isolated from a solar saltern of Isla Cristina, Huelva, Spain.</title>
        <authorList>
            <person name="Duran-Viseras A."/>
            <person name="Sanchez-Porro C."/>
            <person name="Ventosa A."/>
        </authorList>
    </citation>
    <scope>NUCLEOTIDE SEQUENCE [LARGE SCALE GENOMIC DNA]</scope>
    <source>
        <strain evidence="9 10">F16-60</strain>
    </source>
</reference>
<dbReference type="OrthoDB" id="7738at2157"/>
<organism evidence="9 10">
    <name type="scientific">Haloglomus irregulare</name>
    <dbReference type="NCBI Taxonomy" id="2234134"/>
    <lineage>
        <taxon>Archaea</taxon>
        <taxon>Methanobacteriati</taxon>
        <taxon>Methanobacteriota</taxon>
        <taxon>Stenosarchaea group</taxon>
        <taxon>Halobacteria</taxon>
        <taxon>Halobacteriales</taxon>
        <taxon>Natronomonadaceae</taxon>
        <taxon>Haloglomus</taxon>
    </lineage>
</organism>
<dbReference type="SUPFAM" id="SSF109755">
    <property type="entry name" value="PhoU-like"/>
    <property type="match status" value="1"/>
</dbReference>
<dbReference type="InterPro" id="IPR026022">
    <property type="entry name" value="PhoU_dom"/>
</dbReference>
<comment type="subcellular location">
    <subcellularLocation>
        <location evidence="1 7">Cytoplasm</location>
    </subcellularLocation>
</comment>
<protein>
    <recommendedName>
        <fullName evidence="7">Phosphate-specific transport system accessory protein PhoU</fullName>
    </recommendedName>
</protein>
<keyword evidence="4 7" id="KW-0813">Transport</keyword>
<accession>A0A554NEU2</accession>
<evidence type="ECO:0000256" key="4">
    <source>
        <dbReference type="ARBA" id="ARBA00022448"/>
    </source>
</evidence>
<comment type="similarity">
    <text evidence="2 7">Belongs to the PhoU family.</text>
</comment>
<evidence type="ECO:0000313" key="9">
    <source>
        <dbReference type="EMBL" id="TSD15909.1"/>
    </source>
</evidence>
<dbReference type="NCBIfam" id="TIGR02135">
    <property type="entry name" value="phoU_full"/>
    <property type="match status" value="1"/>
</dbReference>
<dbReference type="FunCoup" id="A0A554NEU2">
    <property type="interactions" value="3"/>
</dbReference>
<gene>
    <name evidence="9" type="primary">phoU</name>
    <name evidence="9" type="ORF">DP107_01635</name>
</gene>
<proteinExistence type="inferred from homology"/>
<evidence type="ECO:0000256" key="5">
    <source>
        <dbReference type="ARBA" id="ARBA00022490"/>
    </source>
</evidence>
<evidence type="ECO:0000256" key="7">
    <source>
        <dbReference type="PIRNR" id="PIRNR003107"/>
    </source>
</evidence>
<sequence length="220" mass="24077">MTRESFREELRDLRAAVVALGRDVLDGFERAADALADGDEAAAREVIEGDAAVNERYLDLESRCIDLLALQQPVAGDLRFVTSTFKILTDIERIGDLATNLAEQALQKRADHVPDVNVADLTDIAAEMVVAALDAYERGDPEACHAVADQDDELDGLCQRVADIVIEDLVGREGTVDDDLLTGVRRLLLTVRDVERVGDHAVNIAARTLYMIEGSETLLY</sequence>
<feature type="domain" description="PhoU" evidence="8">
    <location>
        <begin position="120"/>
        <end position="207"/>
    </location>
</feature>
<dbReference type="EMBL" id="QMDX01000001">
    <property type="protein sequence ID" value="TSD15909.1"/>
    <property type="molecule type" value="Genomic_DNA"/>
</dbReference>
<evidence type="ECO:0000256" key="1">
    <source>
        <dbReference type="ARBA" id="ARBA00004496"/>
    </source>
</evidence>
<evidence type="ECO:0000256" key="6">
    <source>
        <dbReference type="ARBA" id="ARBA00022592"/>
    </source>
</evidence>
<dbReference type="InParanoid" id="A0A554NEU2"/>
<dbReference type="RefSeq" id="WP_144260386.1">
    <property type="nucleotide sequence ID" value="NZ_QMDX01000001.1"/>
</dbReference>
<comment type="caution">
    <text evidence="9">The sequence shown here is derived from an EMBL/GenBank/DDBJ whole genome shotgun (WGS) entry which is preliminary data.</text>
</comment>
<dbReference type="Proteomes" id="UP000319894">
    <property type="component" value="Unassembled WGS sequence"/>
</dbReference>
<evidence type="ECO:0000256" key="3">
    <source>
        <dbReference type="ARBA" id="ARBA00011738"/>
    </source>
</evidence>
<dbReference type="GO" id="GO:0005737">
    <property type="term" value="C:cytoplasm"/>
    <property type="evidence" value="ECO:0007669"/>
    <property type="project" value="UniProtKB-SubCell"/>
</dbReference>
<keyword evidence="6 7" id="KW-0592">Phosphate transport</keyword>
<dbReference type="GO" id="GO:0006817">
    <property type="term" value="P:phosphate ion transport"/>
    <property type="evidence" value="ECO:0007669"/>
    <property type="project" value="UniProtKB-KW"/>
</dbReference>
<dbReference type="InterPro" id="IPR028366">
    <property type="entry name" value="PhoU"/>
</dbReference>
<dbReference type="InterPro" id="IPR038078">
    <property type="entry name" value="PhoU-like_sf"/>
</dbReference>
<dbReference type="PIRSF" id="PIRSF003107">
    <property type="entry name" value="PhoU"/>
    <property type="match status" value="1"/>
</dbReference>